<dbReference type="PROSITE" id="PS51186">
    <property type="entry name" value="GNAT"/>
    <property type="match status" value="1"/>
</dbReference>
<dbReference type="AlphaFoldDB" id="A0A1I4WIT8"/>
<dbReference type="EMBL" id="PJNW01000008">
    <property type="protein sequence ID" value="PKR89105.1"/>
    <property type="molecule type" value="Genomic_DNA"/>
</dbReference>
<evidence type="ECO:0000259" key="3">
    <source>
        <dbReference type="PROSITE" id="PS51186"/>
    </source>
</evidence>
<dbReference type="Pfam" id="PF00583">
    <property type="entry name" value="Acetyltransf_1"/>
    <property type="match status" value="1"/>
</dbReference>
<dbReference type="RefSeq" id="WP_101289336.1">
    <property type="nucleotide sequence ID" value="NZ_FOUQ01000017.1"/>
</dbReference>
<accession>A0A1I4WIT8</accession>
<dbReference type="OrthoDB" id="9805924at2"/>
<protein>
    <submittedName>
        <fullName evidence="4">GNAT family N-acetyltransferase</fullName>
    </submittedName>
</protein>
<sequence length="146" mass="16269">MDVVIREAEASDEGAWRRLWAGYLAHLDSTVPDEVTAHTWARILDPGSPVFCRLAIADDAVIGFAVCLLHEGSWALTPHCYLEDLFVDPASRGRGAGRALIEDVRALAKARGWNRLYWHTYEDNPARRLYDGFAPASGMVVYKLTP</sequence>
<keyword evidence="1 4" id="KW-0808">Transferase</keyword>
<evidence type="ECO:0000256" key="1">
    <source>
        <dbReference type="ARBA" id="ARBA00022679"/>
    </source>
</evidence>
<dbReference type="Proteomes" id="UP000233491">
    <property type="component" value="Unassembled WGS sequence"/>
</dbReference>
<evidence type="ECO:0000313" key="5">
    <source>
        <dbReference type="Proteomes" id="UP000233491"/>
    </source>
</evidence>
<dbReference type="GO" id="GO:0016747">
    <property type="term" value="F:acyltransferase activity, transferring groups other than amino-acyl groups"/>
    <property type="evidence" value="ECO:0007669"/>
    <property type="project" value="InterPro"/>
</dbReference>
<keyword evidence="2" id="KW-0012">Acyltransferase</keyword>
<reference evidence="4 5" key="1">
    <citation type="submission" date="2017-12" db="EMBL/GenBank/DDBJ databases">
        <title>Anaerobic carbon monoxide metabolism by Pleomorphomonas carboxyditropha sp. nov., a new mesophilic hydrogenogenic carboxidotroph.</title>
        <authorList>
            <person name="Esquivel-Elizondo S."/>
            <person name="Krajmalnik-Brown R."/>
        </authorList>
    </citation>
    <scope>NUCLEOTIDE SEQUENCE [LARGE SCALE GENOMIC DNA]</scope>
    <source>
        <strain evidence="4 5">R5-392</strain>
    </source>
</reference>
<dbReference type="PANTHER" id="PTHR43877">
    <property type="entry name" value="AMINOALKYLPHOSPHONATE N-ACETYLTRANSFERASE-RELATED-RELATED"/>
    <property type="match status" value="1"/>
</dbReference>
<feature type="domain" description="N-acetyltransferase" evidence="3">
    <location>
        <begin position="3"/>
        <end position="146"/>
    </location>
</feature>
<dbReference type="InterPro" id="IPR016181">
    <property type="entry name" value="Acyl_CoA_acyltransferase"/>
</dbReference>
<dbReference type="InterPro" id="IPR050832">
    <property type="entry name" value="Bact_Acetyltransf"/>
</dbReference>
<dbReference type="SUPFAM" id="SSF55729">
    <property type="entry name" value="Acyl-CoA N-acyltransferases (Nat)"/>
    <property type="match status" value="1"/>
</dbReference>
<evidence type="ECO:0000256" key="2">
    <source>
        <dbReference type="ARBA" id="ARBA00023315"/>
    </source>
</evidence>
<organism evidence="4 5">
    <name type="scientific">Pleomorphomonas diazotrophica</name>
    <dbReference type="NCBI Taxonomy" id="1166257"/>
    <lineage>
        <taxon>Bacteria</taxon>
        <taxon>Pseudomonadati</taxon>
        <taxon>Pseudomonadota</taxon>
        <taxon>Alphaproteobacteria</taxon>
        <taxon>Hyphomicrobiales</taxon>
        <taxon>Pleomorphomonadaceae</taxon>
        <taxon>Pleomorphomonas</taxon>
    </lineage>
</organism>
<gene>
    <name evidence="4" type="ORF">CXZ10_11355</name>
</gene>
<dbReference type="PANTHER" id="PTHR43877:SF2">
    <property type="entry name" value="AMINOALKYLPHOSPHONATE N-ACETYLTRANSFERASE-RELATED"/>
    <property type="match status" value="1"/>
</dbReference>
<dbReference type="Gene3D" id="3.40.630.30">
    <property type="match status" value="1"/>
</dbReference>
<keyword evidence="5" id="KW-1185">Reference proteome</keyword>
<dbReference type="InterPro" id="IPR000182">
    <property type="entry name" value="GNAT_dom"/>
</dbReference>
<evidence type="ECO:0000313" key="4">
    <source>
        <dbReference type="EMBL" id="PKR89105.1"/>
    </source>
</evidence>
<dbReference type="CDD" id="cd04301">
    <property type="entry name" value="NAT_SF"/>
    <property type="match status" value="1"/>
</dbReference>
<name>A0A1I4WIT8_9HYPH</name>
<proteinExistence type="predicted"/>
<comment type="caution">
    <text evidence="4">The sequence shown here is derived from an EMBL/GenBank/DDBJ whole genome shotgun (WGS) entry which is preliminary data.</text>
</comment>